<feature type="transmembrane region" description="Helical" evidence="2">
    <location>
        <begin position="9"/>
        <end position="31"/>
    </location>
</feature>
<proteinExistence type="predicted"/>
<feature type="transmembrane region" description="Helical" evidence="2">
    <location>
        <begin position="125"/>
        <end position="147"/>
    </location>
</feature>
<feature type="region of interest" description="Disordered" evidence="1">
    <location>
        <begin position="239"/>
        <end position="306"/>
    </location>
</feature>
<feature type="transmembrane region" description="Helical" evidence="2">
    <location>
        <begin position="51"/>
        <end position="71"/>
    </location>
</feature>
<protein>
    <submittedName>
        <fullName evidence="3">Uncharacterized protein</fullName>
    </submittedName>
</protein>
<feature type="compositionally biased region" description="Basic and acidic residues" evidence="1">
    <location>
        <begin position="239"/>
        <end position="249"/>
    </location>
</feature>
<sequence>MRLSYSTTLLLSWVSITSMLETIIFTMIPHFDIVFSKDNPTVKTLTNAEHTGVFIAFIICDIVILIVVCGMKKPPEDNGRQIVDPKTQVFKETITSTTFDIISRSFHHLSTIILKYHDNFTADTLSVYLTFFQCFFSLYTNFLLIISKPSHQLKEIKSIFYQISSAANSASVGISFTLMLIDGKFNSRNQGTLSLKMQKVESWLIIVVSIFWGLSLLLYLFTWGVYIFFTPENLGDLENGDHPANRHDNQNNSDDDDLPANDLQNQDEGPGIDMELEDFGNDHVDEPGNIDPGLGLNIHPDPPAENPREEIQLIQAGQGEEHHREDDNSDQDEAQPIGEGIERVGGADNIIEDNLPAHPEPNNAEADHQNIATGSTRSTSSSESRAIQRRQTHSSKQSSDHDERLETLFD</sequence>
<comment type="caution">
    <text evidence="3">The sequence shown here is derived from an EMBL/GenBank/DDBJ whole genome shotgun (WGS) entry which is preliminary data.</text>
</comment>
<dbReference type="EMBL" id="JAEUBG010003113">
    <property type="protein sequence ID" value="KAH3683461.1"/>
    <property type="molecule type" value="Genomic_DNA"/>
</dbReference>
<evidence type="ECO:0000313" key="4">
    <source>
        <dbReference type="Proteomes" id="UP000774326"/>
    </source>
</evidence>
<reference evidence="3" key="2">
    <citation type="submission" date="2021-01" db="EMBL/GenBank/DDBJ databases">
        <authorList>
            <person name="Schikora-Tamarit M.A."/>
        </authorList>
    </citation>
    <scope>NUCLEOTIDE SEQUENCE</scope>
    <source>
        <strain evidence="3">CBS2887</strain>
    </source>
</reference>
<accession>A0A9P8TLP9</accession>
<evidence type="ECO:0000256" key="1">
    <source>
        <dbReference type="SAM" id="MobiDB-lite"/>
    </source>
</evidence>
<keyword evidence="2" id="KW-0472">Membrane</keyword>
<keyword evidence="2" id="KW-0812">Transmembrane</keyword>
<dbReference type="Proteomes" id="UP000774326">
    <property type="component" value="Unassembled WGS sequence"/>
</dbReference>
<evidence type="ECO:0000256" key="2">
    <source>
        <dbReference type="SAM" id="Phobius"/>
    </source>
</evidence>
<keyword evidence="4" id="KW-1185">Reference proteome</keyword>
<name>A0A9P8TLP9_WICPI</name>
<feature type="transmembrane region" description="Helical" evidence="2">
    <location>
        <begin position="202"/>
        <end position="229"/>
    </location>
</feature>
<gene>
    <name evidence="3" type="ORF">WICPIJ_005566</name>
</gene>
<keyword evidence="2" id="KW-1133">Transmembrane helix</keyword>
<feature type="transmembrane region" description="Helical" evidence="2">
    <location>
        <begin position="159"/>
        <end position="181"/>
    </location>
</feature>
<feature type="region of interest" description="Disordered" evidence="1">
    <location>
        <begin position="351"/>
        <end position="410"/>
    </location>
</feature>
<dbReference type="AlphaFoldDB" id="A0A9P8TLP9"/>
<evidence type="ECO:0000313" key="3">
    <source>
        <dbReference type="EMBL" id="KAH3683461.1"/>
    </source>
</evidence>
<feature type="compositionally biased region" description="Basic and acidic residues" evidence="1">
    <location>
        <begin position="398"/>
        <end position="410"/>
    </location>
</feature>
<organism evidence="3 4">
    <name type="scientific">Wickerhamomyces pijperi</name>
    <name type="common">Yeast</name>
    <name type="synonym">Pichia pijperi</name>
    <dbReference type="NCBI Taxonomy" id="599730"/>
    <lineage>
        <taxon>Eukaryota</taxon>
        <taxon>Fungi</taxon>
        <taxon>Dikarya</taxon>
        <taxon>Ascomycota</taxon>
        <taxon>Saccharomycotina</taxon>
        <taxon>Saccharomycetes</taxon>
        <taxon>Phaffomycetales</taxon>
        <taxon>Wickerhamomycetaceae</taxon>
        <taxon>Wickerhamomyces</taxon>
    </lineage>
</organism>
<reference evidence="3" key="1">
    <citation type="journal article" date="2021" name="Open Biol.">
        <title>Shared evolutionary footprints suggest mitochondrial oxidative damage underlies multiple complex I losses in fungi.</title>
        <authorList>
            <person name="Schikora-Tamarit M.A."/>
            <person name="Marcet-Houben M."/>
            <person name="Nosek J."/>
            <person name="Gabaldon T."/>
        </authorList>
    </citation>
    <scope>NUCLEOTIDE SEQUENCE</scope>
    <source>
        <strain evidence="3">CBS2887</strain>
    </source>
</reference>
<feature type="compositionally biased region" description="Low complexity" evidence="1">
    <location>
        <begin position="375"/>
        <end position="385"/>
    </location>
</feature>